<evidence type="ECO:0000313" key="3">
    <source>
        <dbReference type="Proteomes" id="UP000290174"/>
    </source>
</evidence>
<evidence type="ECO:0000256" key="1">
    <source>
        <dbReference type="SAM" id="Phobius"/>
    </source>
</evidence>
<dbReference type="AlphaFoldDB" id="A0A4Q0QE09"/>
<keyword evidence="1" id="KW-0472">Membrane</keyword>
<feature type="transmembrane region" description="Helical" evidence="1">
    <location>
        <begin position="50"/>
        <end position="70"/>
    </location>
</feature>
<reference evidence="2 3" key="1">
    <citation type="submission" date="2018-11" db="EMBL/GenBank/DDBJ databases">
        <title>Bradyrhizobium sp. nov., isolated from effective nodules of peanut in China.</title>
        <authorList>
            <person name="Li Y."/>
        </authorList>
    </citation>
    <scope>NUCLEOTIDE SEQUENCE [LARGE SCALE GENOMIC DNA]</scope>
    <source>
        <strain evidence="2 3">CCBAU 51770</strain>
    </source>
</reference>
<dbReference type="EMBL" id="RKMK01000034">
    <property type="protein sequence ID" value="RXG89019.1"/>
    <property type="molecule type" value="Genomic_DNA"/>
</dbReference>
<dbReference type="Proteomes" id="UP000290174">
    <property type="component" value="Unassembled WGS sequence"/>
</dbReference>
<accession>A0A4Q0QE09</accession>
<sequence>MCQRSLSRRAIANLRERHDSSTFAGNLPTRRSFSERASALAPVEDMMKKLALAASLIVAAGLTFAGPALAKGGHGHGHGYGRGHAMGYHYHGTPPGWYHGRKVGWRGMGCPPGLWKQGRC</sequence>
<organism evidence="2 3">
    <name type="scientific">Bradyrhizobium zhanjiangense</name>
    <dbReference type="NCBI Taxonomy" id="1325107"/>
    <lineage>
        <taxon>Bacteria</taxon>
        <taxon>Pseudomonadati</taxon>
        <taxon>Pseudomonadota</taxon>
        <taxon>Alphaproteobacteria</taxon>
        <taxon>Hyphomicrobiales</taxon>
        <taxon>Nitrobacteraceae</taxon>
        <taxon>Bradyrhizobium</taxon>
    </lineage>
</organism>
<keyword evidence="1" id="KW-0812">Transmembrane</keyword>
<keyword evidence="1" id="KW-1133">Transmembrane helix</keyword>
<protein>
    <submittedName>
        <fullName evidence="2">Uncharacterized protein</fullName>
    </submittedName>
</protein>
<proteinExistence type="predicted"/>
<evidence type="ECO:0000313" key="2">
    <source>
        <dbReference type="EMBL" id="RXG89019.1"/>
    </source>
</evidence>
<comment type="caution">
    <text evidence="2">The sequence shown here is derived from an EMBL/GenBank/DDBJ whole genome shotgun (WGS) entry which is preliminary data.</text>
</comment>
<gene>
    <name evidence="2" type="ORF">EAS61_28545</name>
</gene>
<name>A0A4Q0QE09_9BRAD</name>